<evidence type="ECO:0000256" key="1">
    <source>
        <dbReference type="SAM" id="MobiDB-lite"/>
    </source>
</evidence>
<accession>A0ABV2DX76</accession>
<name>A0ABV2DX76_9GAMM</name>
<dbReference type="Pfam" id="PF23793">
    <property type="entry name" value="LysC"/>
    <property type="match status" value="1"/>
</dbReference>
<keyword evidence="4" id="KW-1185">Reference proteome</keyword>
<dbReference type="RefSeq" id="WP_354466238.1">
    <property type="nucleotide sequence ID" value="NZ_JBEWWF010000001.1"/>
</dbReference>
<dbReference type="InterPro" id="IPR047737">
    <property type="entry name" value="LysC"/>
</dbReference>
<feature type="signal peptide" evidence="2">
    <location>
        <begin position="1"/>
        <end position="24"/>
    </location>
</feature>
<dbReference type="Proteomes" id="UP001548992">
    <property type="component" value="Unassembled WGS sequence"/>
</dbReference>
<evidence type="ECO:0000256" key="2">
    <source>
        <dbReference type="SAM" id="SignalP"/>
    </source>
</evidence>
<organism evidence="3 4">
    <name type="scientific">Pantoea leporis</name>
    <dbReference type="NCBI Taxonomy" id="2933780"/>
    <lineage>
        <taxon>Bacteria</taxon>
        <taxon>Pseudomonadati</taxon>
        <taxon>Pseudomonadota</taxon>
        <taxon>Gammaproteobacteria</taxon>
        <taxon>Enterobacterales</taxon>
        <taxon>Erwiniaceae</taxon>
        <taxon>Pantoea</taxon>
    </lineage>
</organism>
<feature type="chain" id="PRO_5047497704" evidence="2">
    <location>
        <begin position="25"/>
        <end position="106"/>
    </location>
</feature>
<reference evidence="3 4" key="1">
    <citation type="submission" date="2024-07" db="EMBL/GenBank/DDBJ databases">
        <title>Isolation, whole-genome sequencing, and annotation of five antibiotic-resistant bacteria from environmental samples.</title>
        <authorList>
            <person name="Bedore T."/>
            <person name="Hudson A.O."/>
            <person name="Kumar G."/>
        </authorList>
    </citation>
    <scope>NUCLEOTIDE SEQUENCE [LARGE SCALE GENOMIC DNA]</scope>
    <source>
        <strain evidence="3 4">RIT844</strain>
    </source>
</reference>
<sequence>MQTRYSVTGLLLLCLTMLSGYTPAPPSPAPEIIWIGCPRVTSCPVPGNSLKTAGDLAADNRQLEAALASCGLQVEIIKECQEQHDAETSTTPQGTDRQRAAAAAQP</sequence>
<evidence type="ECO:0000313" key="4">
    <source>
        <dbReference type="Proteomes" id="UP001548992"/>
    </source>
</evidence>
<dbReference type="InterPro" id="IPR058979">
    <property type="entry name" value="LysC-like"/>
</dbReference>
<feature type="region of interest" description="Disordered" evidence="1">
    <location>
        <begin position="82"/>
        <end position="106"/>
    </location>
</feature>
<keyword evidence="2" id="KW-0732">Signal</keyword>
<dbReference type="EMBL" id="JBEWWF010000001">
    <property type="protein sequence ID" value="MET3075442.1"/>
    <property type="molecule type" value="Genomic_DNA"/>
</dbReference>
<protein>
    <submittedName>
        <fullName evidence="3">Rz1-like lysis system protein LysC</fullName>
    </submittedName>
</protein>
<dbReference type="NCBIfam" id="NF038368">
    <property type="entry name" value="P2_Rz1"/>
    <property type="match status" value="1"/>
</dbReference>
<proteinExistence type="predicted"/>
<comment type="caution">
    <text evidence="3">The sequence shown here is derived from an EMBL/GenBank/DDBJ whole genome shotgun (WGS) entry which is preliminary data.</text>
</comment>
<evidence type="ECO:0000313" key="3">
    <source>
        <dbReference type="EMBL" id="MET3075442.1"/>
    </source>
</evidence>
<gene>
    <name evidence="3" type="primary">lysC</name>
    <name evidence="3" type="ORF">ABXV16_06740</name>
</gene>